<evidence type="ECO:0000256" key="5">
    <source>
        <dbReference type="SAM" id="SignalP"/>
    </source>
</evidence>
<evidence type="ECO:0000256" key="3">
    <source>
        <dbReference type="ARBA" id="ARBA00022801"/>
    </source>
</evidence>
<accession>A0A4R7NR08</accession>
<feature type="domain" description="Excalibur calcium-binding" evidence="6">
    <location>
        <begin position="258"/>
        <end position="292"/>
    </location>
</feature>
<dbReference type="Pfam" id="PF04231">
    <property type="entry name" value="Endonuclease_1"/>
    <property type="match status" value="1"/>
</dbReference>
<dbReference type="GO" id="GO:0004518">
    <property type="term" value="F:nuclease activity"/>
    <property type="evidence" value="ECO:0007669"/>
    <property type="project" value="UniProtKB-KW"/>
</dbReference>
<evidence type="ECO:0000256" key="4">
    <source>
        <dbReference type="SAM" id="MobiDB-lite"/>
    </source>
</evidence>
<gene>
    <name evidence="7" type="ORF">C8E00_103476</name>
</gene>
<proteinExistence type="inferred from homology"/>
<name>A0A4R7NR08_9GAMM</name>
<evidence type="ECO:0000259" key="6">
    <source>
        <dbReference type="Pfam" id="PF05901"/>
    </source>
</evidence>
<evidence type="ECO:0000256" key="1">
    <source>
        <dbReference type="ARBA" id="ARBA00006429"/>
    </source>
</evidence>
<dbReference type="OrthoDB" id="9800417at2"/>
<dbReference type="PANTHER" id="PTHR33607:SF2">
    <property type="entry name" value="ENDONUCLEASE-1"/>
    <property type="match status" value="1"/>
</dbReference>
<evidence type="ECO:0000313" key="8">
    <source>
        <dbReference type="Proteomes" id="UP000295380"/>
    </source>
</evidence>
<comment type="caution">
    <text evidence="7">The sequence shown here is derived from an EMBL/GenBank/DDBJ whole genome shotgun (WGS) entry which is preliminary data.</text>
</comment>
<dbReference type="EMBL" id="SOBR01000003">
    <property type="protein sequence ID" value="TDU23102.1"/>
    <property type="molecule type" value="Genomic_DNA"/>
</dbReference>
<evidence type="ECO:0000313" key="7">
    <source>
        <dbReference type="EMBL" id="TDU23102.1"/>
    </source>
</evidence>
<comment type="similarity">
    <text evidence="1">Belongs to the EndA/NucM nuclease family.</text>
</comment>
<dbReference type="AlphaFoldDB" id="A0A4R7NR08"/>
<dbReference type="GO" id="GO:0016787">
    <property type="term" value="F:hydrolase activity"/>
    <property type="evidence" value="ECO:0007669"/>
    <property type="project" value="UniProtKB-KW"/>
</dbReference>
<dbReference type="RefSeq" id="WP_133697031.1">
    <property type="nucleotide sequence ID" value="NZ_SOBR01000003.1"/>
</dbReference>
<keyword evidence="8" id="KW-1185">Reference proteome</keyword>
<dbReference type="PANTHER" id="PTHR33607">
    <property type="entry name" value="ENDONUCLEASE-1"/>
    <property type="match status" value="1"/>
</dbReference>
<keyword evidence="2" id="KW-0540">Nuclease</keyword>
<dbReference type="InterPro" id="IPR044925">
    <property type="entry name" value="His-Me_finger_sf"/>
</dbReference>
<evidence type="ECO:0000256" key="2">
    <source>
        <dbReference type="ARBA" id="ARBA00022722"/>
    </source>
</evidence>
<keyword evidence="5" id="KW-0732">Signal</keyword>
<dbReference type="Pfam" id="PF05901">
    <property type="entry name" value="Excalibur"/>
    <property type="match status" value="1"/>
</dbReference>
<reference evidence="7 8" key="1">
    <citation type="submission" date="2019-03" db="EMBL/GenBank/DDBJ databases">
        <title>Genomic Encyclopedia of Type Strains, Phase IV (KMG-IV): sequencing the most valuable type-strain genomes for metagenomic binning, comparative biology and taxonomic classification.</title>
        <authorList>
            <person name="Goeker M."/>
        </authorList>
    </citation>
    <scope>NUCLEOTIDE SEQUENCE [LARGE SCALE GENOMIC DNA]</scope>
    <source>
        <strain evidence="7 8">DSM 6770</strain>
    </source>
</reference>
<sequence>MKPLATLAFFFVFMALSAQAEPPSSFSAAKRIAEREIYYDQDRTFYCGCKLDFEEGPYLASCGYEVRKQPKRAARIEWEHVMPAYDFGRQRQCWQEGGRRHCRATDPVFRRAEADLINLVPSVGEVNGDRSNLRYGMATSASAYQYGQCRAKVDFKADVFQPPTNQRGNVARIYWYMRDEYGIRISRQQQQLFEAWAKQDPVDAWERERNRRIAAIQGHGNPHVSGKATPHQPTLPDRAAGNDEGLPHDDGDFSCATRKTCGAMTSCEEAVFHLQQCGNGRLDGDNDGTPCEAICS</sequence>
<feature type="signal peptide" evidence="5">
    <location>
        <begin position="1"/>
        <end position="20"/>
    </location>
</feature>
<feature type="chain" id="PRO_5020814258" evidence="5">
    <location>
        <begin position="21"/>
        <end position="296"/>
    </location>
</feature>
<keyword evidence="3" id="KW-0378">Hydrolase</keyword>
<dbReference type="InterPro" id="IPR008613">
    <property type="entry name" value="Excalibur_Ca-bd_domain"/>
</dbReference>
<protein>
    <submittedName>
        <fullName evidence="7">Deoxyribonuclease-1</fullName>
    </submittedName>
</protein>
<organism evidence="7 8">
    <name type="scientific">Chromohalobacter marismortui</name>
    <dbReference type="NCBI Taxonomy" id="42055"/>
    <lineage>
        <taxon>Bacteria</taxon>
        <taxon>Pseudomonadati</taxon>
        <taxon>Pseudomonadota</taxon>
        <taxon>Gammaproteobacteria</taxon>
        <taxon>Oceanospirillales</taxon>
        <taxon>Halomonadaceae</taxon>
        <taxon>Chromohalobacter</taxon>
    </lineage>
</organism>
<dbReference type="InterPro" id="IPR007346">
    <property type="entry name" value="Endonuclease-I"/>
</dbReference>
<dbReference type="Proteomes" id="UP000295380">
    <property type="component" value="Unassembled WGS sequence"/>
</dbReference>
<feature type="region of interest" description="Disordered" evidence="4">
    <location>
        <begin position="217"/>
        <end position="246"/>
    </location>
</feature>
<dbReference type="SUPFAM" id="SSF54060">
    <property type="entry name" value="His-Me finger endonucleases"/>
    <property type="match status" value="1"/>
</dbReference>